<keyword evidence="2" id="KW-1185">Reference proteome</keyword>
<evidence type="ECO:0000313" key="2">
    <source>
        <dbReference type="Proteomes" id="UP000240283"/>
    </source>
</evidence>
<dbReference type="SUPFAM" id="SSF48726">
    <property type="entry name" value="Immunoglobulin"/>
    <property type="match status" value="1"/>
</dbReference>
<protein>
    <recommendedName>
        <fullName evidence="3">Ig-like domain-containing protein</fullName>
    </recommendedName>
</protein>
<gene>
    <name evidence="1" type="ORF">VPR_113</name>
</gene>
<accession>A0A2H5BQ63</accession>
<dbReference type="EMBL" id="MG603697">
    <property type="protein sequence ID" value="AUG88477.1"/>
    <property type="molecule type" value="Genomic_DNA"/>
</dbReference>
<sequence length="412" mass="46154">MYFFNYPAETPEAVKFWGSRHNANIAKAYVAFSLDKDNFIEITKRAGFTRAWRDRMWEAFGQYVNQPDMVGIPFSEMSDLWWNEMPTPTLHQFSFPELVPVPMDEPEPDPVYPSITLLAEDMEVVEGQEVTISTDGSGYDYIEWFRNGYLIPGESSKSYTFTPTFHDNNAVYVASYVKGSVSSSTRSIVTVLSGVPVITSSPESGNGIEGVPYNLNSSSSNFDSVQWYKLNRSTLRWEEIVGKNTPNITVIESSTGFHENYRATYTNAFGNSNTEVAEVFFGTQDATPSEYSLELTVEKTASGTQIGYWENANIGDISPGEWGDTPEAYWKRLSITVSNGNLFMVGEDKDGTAIKYDNKDHLFLEFEGYDHNPLRVDWSAGRYSSSAPDLLSYFEVLADSSNPSIGLNVIPS</sequence>
<proteinExistence type="predicted"/>
<dbReference type="Proteomes" id="UP000240283">
    <property type="component" value="Segment"/>
</dbReference>
<reference evidence="1 2" key="1">
    <citation type="submission" date="2017-12" db="EMBL/GenBank/DDBJ databases">
        <title>Genomic analysis of a novel phage Vp_R1 lytic to Vibrio parahaemolyticus.</title>
        <authorList>
            <person name="Ren H."/>
            <person name="Li Z."/>
        </authorList>
    </citation>
    <scope>NUCLEOTIDE SEQUENCE [LARGE SCALE GENOMIC DNA]</scope>
</reference>
<name>A0A2H5BQ63_9CAUD</name>
<dbReference type="Gene3D" id="2.60.40.10">
    <property type="entry name" value="Immunoglobulins"/>
    <property type="match status" value="1"/>
</dbReference>
<dbReference type="InterPro" id="IPR036179">
    <property type="entry name" value="Ig-like_dom_sf"/>
</dbReference>
<organism evidence="1 2">
    <name type="scientific">Vibrio phage Vp_R1</name>
    <dbReference type="NCBI Taxonomy" id="2059867"/>
    <lineage>
        <taxon>Viruses</taxon>
        <taxon>Duplodnaviria</taxon>
        <taxon>Heunggongvirae</taxon>
        <taxon>Uroviricota</taxon>
        <taxon>Caudoviricetes</taxon>
        <taxon>Grimontviridae</taxon>
        <taxon>Dalianvirus</taxon>
        <taxon>Dalianvirus R1</taxon>
    </lineage>
</organism>
<evidence type="ECO:0008006" key="3">
    <source>
        <dbReference type="Google" id="ProtNLM"/>
    </source>
</evidence>
<evidence type="ECO:0000313" key="1">
    <source>
        <dbReference type="EMBL" id="AUG88477.1"/>
    </source>
</evidence>
<dbReference type="InterPro" id="IPR013783">
    <property type="entry name" value="Ig-like_fold"/>
</dbReference>